<organism evidence="4 5">
    <name type="scientific">Discostella pseudostelligera</name>
    <dbReference type="NCBI Taxonomy" id="259834"/>
    <lineage>
        <taxon>Eukaryota</taxon>
        <taxon>Sar</taxon>
        <taxon>Stramenopiles</taxon>
        <taxon>Ochrophyta</taxon>
        <taxon>Bacillariophyta</taxon>
        <taxon>Coscinodiscophyceae</taxon>
        <taxon>Thalassiosirophycidae</taxon>
        <taxon>Stephanodiscales</taxon>
        <taxon>Stephanodiscaceae</taxon>
        <taxon>Discostella</taxon>
    </lineage>
</organism>
<evidence type="ECO:0000313" key="4">
    <source>
        <dbReference type="EMBL" id="KAL3770558.1"/>
    </source>
</evidence>
<evidence type="ECO:0000313" key="5">
    <source>
        <dbReference type="Proteomes" id="UP001530293"/>
    </source>
</evidence>
<dbReference type="PANTHER" id="PTHR13303">
    <property type="entry name" value="PREFOLDIN SUBUNIT 2"/>
    <property type="match status" value="1"/>
</dbReference>
<keyword evidence="5" id="KW-1185">Reference proteome</keyword>
<protein>
    <recommendedName>
        <fullName evidence="6">Prefoldin subunit 2</fullName>
    </recommendedName>
</protein>
<name>A0ABD3N5E6_9STRA</name>
<evidence type="ECO:0000256" key="3">
    <source>
        <dbReference type="SAM" id="MobiDB-lite"/>
    </source>
</evidence>
<gene>
    <name evidence="4" type="ORF">ACHAWU_007830</name>
</gene>
<dbReference type="InterPro" id="IPR027235">
    <property type="entry name" value="PFD2"/>
</dbReference>
<proteinExistence type="inferred from homology"/>
<comment type="caution">
    <text evidence="4">The sequence shown here is derived from an EMBL/GenBank/DDBJ whole genome shotgun (WGS) entry which is preliminary data.</text>
</comment>
<keyword evidence="2" id="KW-0143">Chaperone</keyword>
<reference evidence="4 5" key="1">
    <citation type="submission" date="2024-10" db="EMBL/GenBank/DDBJ databases">
        <title>Updated reference genomes for cyclostephanoid diatoms.</title>
        <authorList>
            <person name="Roberts W.R."/>
            <person name="Alverson A.J."/>
        </authorList>
    </citation>
    <scope>NUCLEOTIDE SEQUENCE [LARGE SCALE GENOMIC DNA]</scope>
    <source>
        <strain evidence="4 5">AJA232-27</strain>
    </source>
</reference>
<dbReference type="Pfam" id="PF01920">
    <property type="entry name" value="Prefoldin_2"/>
    <property type="match status" value="1"/>
</dbReference>
<dbReference type="InterPro" id="IPR002777">
    <property type="entry name" value="PFD_beta-like"/>
</dbReference>
<sequence length="181" mass="20459">MSTATSTAAGASASAAPATAATAPPLSEQEILSTYRKMQSEMQNLIQTLTKVEMERNEHRLVEETLEPLDPDRRAFRLVGGVLVRHLWVWGAGGHPCRLCFPFEFDDSSMQISHRRASYPPQVERTVREVLPTVKEHRGNLDVFVQNLKDKLDTTQKEAAAWKAKYNLRTQEEIEAANRRQ</sequence>
<dbReference type="EMBL" id="JALLBG020000039">
    <property type="protein sequence ID" value="KAL3770558.1"/>
    <property type="molecule type" value="Genomic_DNA"/>
</dbReference>
<accession>A0ABD3N5E6</accession>
<evidence type="ECO:0008006" key="6">
    <source>
        <dbReference type="Google" id="ProtNLM"/>
    </source>
</evidence>
<dbReference type="SUPFAM" id="SSF46579">
    <property type="entry name" value="Prefoldin"/>
    <property type="match status" value="1"/>
</dbReference>
<dbReference type="Proteomes" id="UP001530293">
    <property type="component" value="Unassembled WGS sequence"/>
</dbReference>
<evidence type="ECO:0000256" key="1">
    <source>
        <dbReference type="ARBA" id="ARBA00008045"/>
    </source>
</evidence>
<dbReference type="Gene3D" id="1.10.287.370">
    <property type="match status" value="1"/>
</dbReference>
<feature type="region of interest" description="Disordered" evidence="3">
    <location>
        <begin position="1"/>
        <end position="26"/>
    </location>
</feature>
<dbReference type="AlphaFoldDB" id="A0ABD3N5E6"/>
<evidence type="ECO:0000256" key="2">
    <source>
        <dbReference type="ARBA" id="ARBA00023186"/>
    </source>
</evidence>
<dbReference type="InterPro" id="IPR009053">
    <property type="entry name" value="Prefoldin"/>
</dbReference>
<comment type="similarity">
    <text evidence="1">Belongs to the prefoldin subunit beta family.</text>
</comment>
<dbReference type="CDD" id="cd23163">
    <property type="entry name" value="Prefoldin_2"/>
    <property type="match status" value="1"/>
</dbReference>
<feature type="compositionally biased region" description="Low complexity" evidence="3">
    <location>
        <begin position="1"/>
        <end position="25"/>
    </location>
</feature>